<protein>
    <submittedName>
        <fullName evidence="11">Ribonuclease A family member 1, pancreatic</fullName>
    </submittedName>
</protein>
<dbReference type="PROSITE" id="PS00127">
    <property type="entry name" value="RNASE_PANCREATIC"/>
    <property type="match status" value="1"/>
</dbReference>
<organism evidence="11 12">
    <name type="scientific">Rhinolophus ferrumequinum</name>
    <name type="common">Greater horseshoe bat</name>
    <dbReference type="NCBI Taxonomy" id="59479"/>
    <lineage>
        <taxon>Eukaryota</taxon>
        <taxon>Metazoa</taxon>
        <taxon>Chordata</taxon>
        <taxon>Craniata</taxon>
        <taxon>Vertebrata</taxon>
        <taxon>Euteleostomi</taxon>
        <taxon>Mammalia</taxon>
        <taxon>Eutheria</taxon>
        <taxon>Laurasiatheria</taxon>
        <taxon>Chiroptera</taxon>
        <taxon>Yinpterochiroptera</taxon>
        <taxon>Rhinolophoidea</taxon>
        <taxon>Rhinolophidae</taxon>
        <taxon>Rhinolophinae</taxon>
        <taxon>Rhinolophus</taxon>
    </lineage>
</organism>
<dbReference type="Proteomes" id="UP000472240">
    <property type="component" value="Chromosome 6"/>
</dbReference>
<reference evidence="12" key="3">
    <citation type="submission" date="2018-12" db="EMBL/GenBank/DDBJ databases">
        <title>G10K-VGP greater horseshoe bat female genome, primary haplotype.</title>
        <authorList>
            <person name="Teeling E."/>
            <person name="Myers G."/>
            <person name="Vernes S."/>
            <person name="Pippel M."/>
            <person name="Winkler S."/>
            <person name="Fedrigo O."/>
            <person name="Rhie A."/>
            <person name="Koren S."/>
            <person name="Phillippy A."/>
            <person name="Lewin H."/>
            <person name="Damas J."/>
            <person name="Howe K."/>
            <person name="Mountcastle J."/>
            <person name="Jarvis E.D."/>
        </authorList>
    </citation>
    <scope>NUCLEOTIDE SEQUENCE [LARGE SCALE GENOMIC DNA]</scope>
</reference>
<dbReference type="GO" id="GO:0004519">
    <property type="term" value="F:endonuclease activity"/>
    <property type="evidence" value="ECO:0007669"/>
    <property type="project" value="UniProtKB-KW"/>
</dbReference>
<reference evidence="11 12" key="2">
    <citation type="journal article" date="2018" name="Annu Rev Anim Biosci">
        <title>Bat Biology, Genomes, and the Bat1K Project: To Generate Chromosome-Level Genomes for All Living Bat Species.</title>
        <authorList>
            <person name="Teeling E.C."/>
            <person name="Vernes S.C."/>
            <person name="Davalos L.M."/>
            <person name="Ray D.A."/>
            <person name="Gilbert M.T.P."/>
            <person name="Myers E."/>
        </authorList>
    </citation>
    <scope>NUCLEOTIDE SEQUENCE</scope>
</reference>
<dbReference type="InterPro" id="IPR023411">
    <property type="entry name" value="RNaseA_AS"/>
</dbReference>
<keyword evidence="9" id="KW-0472">Membrane</keyword>
<dbReference type="Pfam" id="PF00074">
    <property type="entry name" value="RnaseA"/>
    <property type="match status" value="1"/>
</dbReference>
<dbReference type="FunFam" id="3.10.130.10:FF:000001">
    <property type="entry name" value="Ribonuclease pancreatic"/>
    <property type="match status" value="1"/>
</dbReference>
<comment type="subcellular location">
    <subcellularLocation>
        <location evidence="1">Secreted</location>
    </subcellularLocation>
</comment>
<dbReference type="SMART" id="SM00092">
    <property type="entry name" value="RNAse_Pc"/>
    <property type="match status" value="1"/>
</dbReference>
<dbReference type="InterPro" id="IPR023412">
    <property type="entry name" value="RNaseA_domain"/>
</dbReference>
<dbReference type="GO" id="GO:0050830">
    <property type="term" value="P:defense response to Gram-positive bacterium"/>
    <property type="evidence" value="ECO:0007669"/>
    <property type="project" value="TreeGrafter"/>
</dbReference>
<evidence type="ECO:0000256" key="8">
    <source>
        <dbReference type="RuleBase" id="RU000651"/>
    </source>
</evidence>
<keyword evidence="5 8" id="KW-0255">Endonuclease</keyword>
<dbReference type="InterPro" id="IPR036816">
    <property type="entry name" value="RNaseA-like_dom_sf"/>
</dbReference>
<reference evidence="11" key="4">
    <citation type="submission" date="2025-08" db="UniProtKB">
        <authorList>
            <consortium name="Ensembl"/>
        </authorList>
    </citation>
    <scope>IDENTIFICATION</scope>
</reference>
<feature type="transmembrane region" description="Helical" evidence="9">
    <location>
        <begin position="62"/>
        <end position="83"/>
    </location>
</feature>
<reference evidence="11" key="5">
    <citation type="submission" date="2025-09" db="UniProtKB">
        <authorList>
            <consortium name="Ensembl"/>
        </authorList>
    </citation>
    <scope>IDENTIFICATION</scope>
</reference>
<dbReference type="CDD" id="cd06265">
    <property type="entry name" value="RNase_A_canonical"/>
    <property type="match status" value="1"/>
</dbReference>
<evidence type="ECO:0000256" key="6">
    <source>
        <dbReference type="ARBA" id="ARBA00022801"/>
    </source>
</evidence>
<accession>A0A671FJR8</accession>
<dbReference type="Ensembl" id="ENSRFET00010028022.1">
    <property type="protein sequence ID" value="ENSRFEP00010025785.1"/>
    <property type="gene ID" value="ENSRFEG00010017147.1"/>
</dbReference>
<dbReference type="GeneTree" id="ENSGT00940000160869"/>
<dbReference type="SUPFAM" id="SSF54076">
    <property type="entry name" value="RNase A-like"/>
    <property type="match status" value="1"/>
</dbReference>
<evidence type="ECO:0000256" key="7">
    <source>
        <dbReference type="ARBA" id="ARBA00023157"/>
    </source>
</evidence>
<comment type="similarity">
    <text evidence="2 8">Belongs to the pancreatic ribonuclease family.</text>
</comment>
<dbReference type="GO" id="GO:0005576">
    <property type="term" value="C:extracellular region"/>
    <property type="evidence" value="ECO:0007669"/>
    <property type="project" value="UniProtKB-SubCell"/>
</dbReference>
<keyword evidence="12" id="KW-1185">Reference proteome</keyword>
<evidence type="ECO:0000256" key="4">
    <source>
        <dbReference type="ARBA" id="ARBA00022722"/>
    </source>
</evidence>
<dbReference type="OMA" id="CVQPSLG"/>
<proteinExistence type="inferred from homology"/>
<gene>
    <name evidence="11" type="primary">RNASE1</name>
</gene>
<keyword evidence="9" id="KW-1133">Transmembrane helix</keyword>
<evidence type="ECO:0000313" key="12">
    <source>
        <dbReference type="Proteomes" id="UP000472240"/>
    </source>
</evidence>
<name>A0A671FJR8_RHIFE</name>
<sequence length="211" mass="23658">MLLPPFPSRKPSRFVISIKSTVQGSSDCRNWPSTCSLLESELETQVGSSWGSEATMAQEKPLFLFPLLVLVLLVLGWVQPSLGKESRAMKFQRQHMDPDSYPSNNPNYCNQMMRRREMTKGSCKPVNTFIHEPIVDVQAVCLQGNVTCKNGQPNCHRSSSSMNITDCRLTSGSKYPNCVYRTSQKERHIIVACEGNPYVPVHFDASVEVSI</sequence>
<reference evidence="11 12" key="1">
    <citation type="journal article" date="2015" name="Annu Rev Anim Biosci">
        <title>The Genome 10K Project: a way forward.</title>
        <authorList>
            <person name="Koepfli K.P."/>
            <person name="Paten B."/>
            <person name="O'Brien S.J."/>
            <person name="Koepfli K.P."/>
            <person name="Paten B."/>
            <person name="Antunes A."/>
            <person name="Belov K."/>
            <person name="Bustamante C."/>
            <person name="Castoe T.A."/>
            <person name="Clawson H."/>
            <person name="Crawford A.J."/>
            <person name="Diekhans M."/>
            <person name="Distel D."/>
            <person name="Durbin R."/>
            <person name="Earl D."/>
            <person name="Fujita M.K."/>
            <person name="Gamble T."/>
            <person name="Georges A."/>
            <person name="Gemmell N."/>
            <person name="Gilbert M.T."/>
            <person name="Graves J.M."/>
            <person name="Green R.E."/>
            <person name="Hickey G."/>
            <person name="Jarvis E.D."/>
            <person name="Johnson W."/>
            <person name="Komissarov A."/>
            <person name="Korf I."/>
            <person name="Kuhn R."/>
            <person name="Larkin D.M."/>
            <person name="Lewin H."/>
            <person name="Lopez J.V."/>
            <person name="Ma J."/>
            <person name="Marques-Bonet T."/>
            <person name="Miller W."/>
            <person name="Murphy R."/>
            <person name="Pevzner P."/>
            <person name="Shapiro B."/>
            <person name="Steiner C."/>
            <person name="Tamazian G."/>
            <person name="Venkatesh B."/>
            <person name="Wang J."/>
            <person name="Wayne R."/>
            <person name="Wiley E."/>
            <person name="Yang H."/>
            <person name="Zhang G."/>
            <person name="Haussler D."/>
            <person name="Ryder O."/>
            <person name="O'Brien S.J."/>
        </authorList>
    </citation>
    <scope>NUCLEOTIDE SEQUENCE</scope>
</reference>
<dbReference type="AlphaFoldDB" id="A0A671FJR8"/>
<evidence type="ECO:0000313" key="11">
    <source>
        <dbReference type="Ensembl" id="ENSRFEP00010025785.1"/>
    </source>
</evidence>
<dbReference type="GO" id="GO:0016787">
    <property type="term" value="F:hydrolase activity"/>
    <property type="evidence" value="ECO:0007669"/>
    <property type="project" value="UniProtKB-KW"/>
</dbReference>
<evidence type="ECO:0000259" key="10">
    <source>
        <dbReference type="SMART" id="SM00092"/>
    </source>
</evidence>
<evidence type="ECO:0000256" key="2">
    <source>
        <dbReference type="ARBA" id="ARBA00005600"/>
    </source>
</evidence>
<dbReference type="InterPro" id="IPR001427">
    <property type="entry name" value="RNaseA"/>
</dbReference>
<dbReference type="PANTHER" id="PTHR11437:SF24">
    <property type="entry name" value="RIBONUCLEASE PANCREATIC"/>
    <property type="match status" value="1"/>
</dbReference>
<dbReference type="GO" id="GO:0004540">
    <property type="term" value="F:RNA nuclease activity"/>
    <property type="evidence" value="ECO:0007669"/>
    <property type="project" value="Ensembl"/>
</dbReference>
<dbReference type="PANTHER" id="PTHR11437">
    <property type="entry name" value="RIBONUCLEASE"/>
    <property type="match status" value="1"/>
</dbReference>
<keyword evidence="7" id="KW-1015">Disulfide bond</keyword>
<dbReference type="FunCoup" id="A0A671FJR8">
    <property type="interactions" value="28"/>
</dbReference>
<dbReference type="InParanoid" id="A0A671FJR8"/>
<dbReference type="PRINTS" id="PR00794">
    <property type="entry name" value="RIBONUCLEASE"/>
</dbReference>
<dbReference type="Gene3D" id="3.10.130.10">
    <property type="entry name" value="Ribonuclease A-like domain"/>
    <property type="match status" value="1"/>
</dbReference>
<keyword evidence="4 8" id="KW-0540">Nuclease</keyword>
<keyword evidence="9" id="KW-0812">Transmembrane</keyword>
<keyword evidence="6 8" id="KW-0378">Hydrolase</keyword>
<feature type="domain" description="Ribonuclease A-domain" evidence="10">
    <location>
        <begin position="84"/>
        <end position="207"/>
    </location>
</feature>
<dbReference type="GO" id="GO:0003676">
    <property type="term" value="F:nucleic acid binding"/>
    <property type="evidence" value="ECO:0007669"/>
    <property type="project" value="InterPro"/>
</dbReference>
<keyword evidence="3" id="KW-0964">Secreted</keyword>
<evidence type="ECO:0000256" key="5">
    <source>
        <dbReference type="ARBA" id="ARBA00022759"/>
    </source>
</evidence>
<evidence type="ECO:0000256" key="1">
    <source>
        <dbReference type="ARBA" id="ARBA00004613"/>
    </source>
</evidence>
<evidence type="ECO:0000256" key="3">
    <source>
        <dbReference type="ARBA" id="ARBA00022525"/>
    </source>
</evidence>
<evidence type="ECO:0000256" key="9">
    <source>
        <dbReference type="SAM" id="Phobius"/>
    </source>
</evidence>